<dbReference type="AlphaFoldDB" id="A0A1G9STK8"/>
<keyword evidence="4 8" id="KW-0808">Transferase</keyword>
<keyword evidence="9" id="KW-1185">Reference proteome</keyword>
<evidence type="ECO:0000256" key="1">
    <source>
        <dbReference type="ARBA" id="ARBA00004236"/>
    </source>
</evidence>
<dbReference type="CDD" id="cd00761">
    <property type="entry name" value="Glyco_tranf_GTA_type"/>
    <property type="match status" value="1"/>
</dbReference>
<keyword evidence="2" id="KW-1003">Cell membrane</keyword>
<evidence type="ECO:0000256" key="4">
    <source>
        <dbReference type="ARBA" id="ARBA00022679"/>
    </source>
</evidence>
<dbReference type="EMBL" id="FNHH01000011">
    <property type="protein sequence ID" value="SDM38743.1"/>
    <property type="molecule type" value="Genomic_DNA"/>
</dbReference>
<feature type="domain" description="Glycosyltransferase 2-like" evidence="7">
    <location>
        <begin position="40"/>
        <end position="204"/>
    </location>
</feature>
<gene>
    <name evidence="8" type="ORF">SAMN05421813_11123</name>
</gene>
<dbReference type="Gene3D" id="3.90.550.10">
    <property type="entry name" value="Spore Coat Polysaccharide Biosynthesis Protein SpsA, Chain A"/>
    <property type="match status" value="1"/>
</dbReference>
<keyword evidence="3" id="KW-0328">Glycosyltransferase</keyword>
<keyword evidence="6" id="KW-1133">Transmembrane helix</keyword>
<dbReference type="SUPFAM" id="SSF53448">
    <property type="entry name" value="Nucleotide-diphospho-sugar transferases"/>
    <property type="match status" value="1"/>
</dbReference>
<dbReference type="OrthoDB" id="9800276at2"/>
<name>A0A1G9STK8_9SPHI</name>
<dbReference type="GO" id="GO:0005886">
    <property type="term" value="C:plasma membrane"/>
    <property type="evidence" value="ECO:0007669"/>
    <property type="project" value="UniProtKB-SubCell"/>
</dbReference>
<comment type="subcellular location">
    <subcellularLocation>
        <location evidence="1">Cell membrane</location>
    </subcellularLocation>
</comment>
<dbReference type="Pfam" id="PF00535">
    <property type="entry name" value="Glycos_transf_2"/>
    <property type="match status" value="1"/>
</dbReference>
<evidence type="ECO:0000313" key="8">
    <source>
        <dbReference type="EMBL" id="SDM38743.1"/>
    </source>
</evidence>
<accession>A0A1G9STK8</accession>
<evidence type="ECO:0000259" key="7">
    <source>
        <dbReference type="Pfam" id="PF00535"/>
    </source>
</evidence>
<dbReference type="PANTHER" id="PTHR43646">
    <property type="entry name" value="GLYCOSYLTRANSFERASE"/>
    <property type="match status" value="1"/>
</dbReference>
<keyword evidence="5 6" id="KW-0472">Membrane</keyword>
<evidence type="ECO:0000256" key="6">
    <source>
        <dbReference type="SAM" id="Phobius"/>
    </source>
</evidence>
<feature type="transmembrane region" description="Helical" evidence="6">
    <location>
        <begin position="6"/>
        <end position="23"/>
    </location>
</feature>
<dbReference type="PANTHER" id="PTHR43646:SF2">
    <property type="entry name" value="GLYCOSYLTRANSFERASE 2-LIKE DOMAIN-CONTAINING PROTEIN"/>
    <property type="match status" value="1"/>
</dbReference>
<protein>
    <submittedName>
        <fullName evidence="8">Chlorobactene glucosyltransferase</fullName>
    </submittedName>
</protein>
<keyword evidence="6" id="KW-0812">Transmembrane</keyword>
<dbReference type="InterPro" id="IPR001173">
    <property type="entry name" value="Glyco_trans_2-like"/>
</dbReference>
<proteinExistence type="predicted"/>
<dbReference type="GO" id="GO:0016757">
    <property type="term" value="F:glycosyltransferase activity"/>
    <property type="evidence" value="ECO:0007669"/>
    <property type="project" value="UniProtKB-KW"/>
</dbReference>
<organism evidence="8 9">
    <name type="scientific">Daejeonella rubra</name>
    <dbReference type="NCBI Taxonomy" id="990371"/>
    <lineage>
        <taxon>Bacteria</taxon>
        <taxon>Pseudomonadati</taxon>
        <taxon>Bacteroidota</taxon>
        <taxon>Sphingobacteriia</taxon>
        <taxon>Sphingobacteriales</taxon>
        <taxon>Sphingobacteriaceae</taxon>
        <taxon>Daejeonella</taxon>
    </lineage>
</organism>
<feature type="transmembrane region" description="Helical" evidence="6">
    <location>
        <begin position="276"/>
        <end position="296"/>
    </location>
</feature>
<sequence>MILIYLIFFFLVLRFTVTLFNFLSNPKLTNSVRQYDDFVSILIPARNEEADILNLLNSISAQKYLNYEVIILDDNSTDNTFQICQDFCSQHKRFKVLQGAVLPKDWLGKNYACSQLASSAKGKYLIFLDADETIADGLINNSIHRMKLNRLSLLSLFTDQVMHTWGERLIVPLMHYVLLNLLPLRLVRLSKNPSFSAASGQFMMFDAANYKENQWHEQVKHQVVEDVEIMKLIKGFGYNGEALLANGFVSCRMYKSFTESVEGFSKNFLAGFNNNVFGLFLYLLLVVLGPVAIAFFLSPDLVLFALSLIVLSRVMISLSARQSVWQNVLLHPLQLLCMVFISVISVKKHFTKTIVWKGRAIRK</sequence>
<dbReference type="InterPro" id="IPR029044">
    <property type="entry name" value="Nucleotide-diphossugar_trans"/>
</dbReference>
<evidence type="ECO:0000313" key="9">
    <source>
        <dbReference type="Proteomes" id="UP000199226"/>
    </source>
</evidence>
<dbReference type="Proteomes" id="UP000199226">
    <property type="component" value="Unassembled WGS sequence"/>
</dbReference>
<feature type="transmembrane region" description="Helical" evidence="6">
    <location>
        <begin position="328"/>
        <end position="346"/>
    </location>
</feature>
<dbReference type="RefSeq" id="WP_090704225.1">
    <property type="nucleotide sequence ID" value="NZ_FNHH01000011.1"/>
</dbReference>
<evidence type="ECO:0000256" key="2">
    <source>
        <dbReference type="ARBA" id="ARBA00022475"/>
    </source>
</evidence>
<evidence type="ECO:0000256" key="5">
    <source>
        <dbReference type="ARBA" id="ARBA00023136"/>
    </source>
</evidence>
<reference evidence="9" key="1">
    <citation type="submission" date="2016-10" db="EMBL/GenBank/DDBJ databases">
        <authorList>
            <person name="Varghese N."/>
            <person name="Submissions S."/>
        </authorList>
    </citation>
    <scope>NUCLEOTIDE SEQUENCE [LARGE SCALE GENOMIC DNA]</scope>
    <source>
        <strain evidence="9">DSM 24536</strain>
    </source>
</reference>
<dbReference type="STRING" id="990371.SAMN05421813_11123"/>
<evidence type="ECO:0000256" key="3">
    <source>
        <dbReference type="ARBA" id="ARBA00022676"/>
    </source>
</evidence>